<name>A0A9P5PSD1_9AGAR</name>
<evidence type="ECO:0000313" key="2">
    <source>
        <dbReference type="EMBL" id="KAF9068469.1"/>
    </source>
</evidence>
<dbReference type="AlphaFoldDB" id="A0A9P5PSD1"/>
<proteinExistence type="predicted"/>
<keyword evidence="3" id="KW-1185">Reference proteome</keyword>
<feature type="domain" description="F-box" evidence="1">
    <location>
        <begin position="1"/>
        <end position="49"/>
    </location>
</feature>
<protein>
    <recommendedName>
        <fullName evidence="1">F-box domain-containing protein</fullName>
    </recommendedName>
</protein>
<sequence>MEFEGFPTEIMLKIVEQLPLGPLLIFRGVNRQWRDLIPTLDIPRERRDLYNLYMECINTPAFIESRSWIARFLKPFDRQAYIDAIYSQQCPFIPEHFRLFILEWPEMAVIPHWWPGLPYYYSLKEDALDGEHVHAAGCNFLARQPPIVAAAKYIPQAEGDAEADSVPTLILHVGLSCSPLIGLCLDKGRPTEGKVFVIYHGPWSFWNPNDNDVGDWEGECFDDWVHFLKDLALGWLKNNRLWGRVKLHPRYQPGDWDDMRHDDWMLYLKRKKVRTPRSM</sequence>
<dbReference type="Proteomes" id="UP000772434">
    <property type="component" value="Unassembled WGS sequence"/>
</dbReference>
<evidence type="ECO:0000313" key="3">
    <source>
        <dbReference type="Proteomes" id="UP000772434"/>
    </source>
</evidence>
<reference evidence="2" key="1">
    <citation type="submission" date="2020-11" db="EMBL/GenBank/DDBJ databases">
        <authorList>
            <consortium name="DOE Joint Genome Institute"/>
            <person name="Ahrendt S."/>
            <person name="Riley R."/>
            <person name="Andreopoulos W."/>
            <person name="Labutti K."/>
            <person name="Pangilinan J."/>
            <person name="Ruiz-Duenas F.J."/>
            <person name="Barrasa J.M."/>
            <person name="Sanchez-Garcia M."/>
            <person name="Camarero S."/>
            <person name="Miyauchi S."/>
            <person name="Serrano A."/>
            <person name="Linde D."/>
            <person name="Babiker R."/>
            <person name="Drula E."/>
            <person name="Ayuso-Fernandez I."/>
            <person name="Pacheco R."/>
            <person name="Padilla G."/>
            <person name="Ferreira P."/>
            <person name="Barriuso J."/>
            <person name="Kellner H."/>
            <person name="Castanera R."/>
            <person name="Alfaro M."/>
            <person name="Ramirez L."/>
            <person name="Pisabarro A.G."/>
            <person name="Kuo A."/>
            <person name="Tritt A."/>
            <person name="Lipzen A."/>
            <person name="He G."/>
            <person name="Yan M."/>
            <person name="Ng V."/>
            <person name="Cullen D."/>
            <person name="Martin F."/>
            <person name="Rosso M.-N."/>
            <person name="Henrissat B."/>
            <person name="Hibbett D."/>
            <person name="Martinez A.T."/>
            <person name="Grigoriev I.V."/>
        </authorList>
    </citation>
    <scope>NUCLEOTIDE SEQUENCE</scope>
    <source>
        <strain evidence="2">AH 40177</strain>
    </source>
</reference>
<evidence type="ECO:0000259" key="1">
    <source>
        <dbReference type="PROSITE" id="PS50181"/>
    </source>
</evidence>
<gene>
    <name evidence="2" type="ORF">BDP27DRAFT_1327086</name>
</gene>
<comment type="caution">
    <text evidence="2">The sequence shown here is derived from an EMBL/GenBank/DDBJ whole genome shotgun (WGS) entry which is preliminary data.</text>
</comment>
<dbReference type="EMBL" id="JADNRY010000060">
    <property type="protein sequence ID" value="KAF9068469.1"/>
    <property type="molecule type" value="Genomic_DNA"/>
</dbReference>
<dbReference type="InterPro" id="IPR001810">
    <property type="entry name" value="F-box_dom"/>
</dbReference>
<dbReference type="PROSITE" id="PS50181">
    <property type="entry name" value="FBOX"/>
    <property type="match status" value="1"/>
</dbReference>
<accession>A0A9P5PSD1</accession>
<dbReference type="SMART" id="SM00256">
    <property type="entry name" value="FBOX"/>
    <property type="match status" value="1"/>
</dbReference>
<dbReference type="Pfam" id="PF00646">
    <property type="entry name" value="F-box"/>
    <property type="match status" value="1"/>
</dbReference>
<dbReference type="InterPro" id="IPR036047">
    <property type="entry name" value="F-box-like_dom_sf"/>
</dbReference>
<organism evidence="2 3">
    <name type="scientific">Rhodocollybia butyracea</name>
    <dbReference type="NCBI Taxonomy" id="206335"/>
    <lineage>
        <taxon>Eukaryota</taxon>
        <taxon>Fungi</taxon>
        <taxon>Dikarya</taxon>
        <taxon>Basidiomycota</taxon>
        <taxon>Agaricomycotina</taxon>
        <taxon>Agaricomycetes</taxon>
        <taxon>Agaricomycetidae</taxon>
        <taxon>Agaricales</taxon>
        <taxon>Marasmiineae</taxon>
        <taxon>Omphalotaceae</taxon>
        <taxon>Rhodocollybia</taxon>
    </lineage>
</organism>
<dbReference type="OrthoDB" id="2788844at2759"/>
<dbReference type="SUPFAM" id="SSF81383">
    <property type="entry name" value="F-box domain"/>
    <property type="match status" value="1"/>
</dbReference>